<dbReference type="Pfam" id="PF04157">
    <property type="entry name" value="EAP30"/>
    <property type="match status" value="1"/>
</dbReference>
<dbReference type="HOGENOM" id="CLU_015433_2_1_1"/>
<keyword evidence="10" id="KW-1185">Reference proteome</keyword>
<comment type="function">
    <text evidence="7">Component of the ESCRT-II complex (endosomal sorting complex required for transport II), which is required for multivesicular body (MVB) formation and sorting of endosomal cargo proteins into MVBs.</text>
</comment>
<dbReference type="Proteomes" id="UP000000591">
    <property type="component" value="Chromosome V"/>
</dbReference>
<dbReference type="PANTHER" id="PTHR13128">
    <property type="entry name" value="VACUOLAR PROTEIN-SORTING-ASSOCIATED PROTEIN 36"/>
    <property type="match status" value="1"/>
</dbReference>
<dbReference type="InterPro" id="IPR036390">
    <property type="entry name" value="WH_DNA-bd_sf"/>
</dbReference>
<dbReference type="OMA" id="YAMYNKS"/>
<dbReference type="GO" id="GO:0031902">
    <property type="term" value="C:late endosome membrane"/>
    <property type="evidence" value="ECO:0000318"/>
    <property type="project" value="GO_Central"/>
</dbReference>
<dbReference type="InterPro" id="IPR011993">
    <property type="entry name" value="PH-like_dom_sf"/>
</dbReference>
<proteinExistence type="inferred from homology"/>
<gene>
    <name evidence="9" type="ORF">AGOS_AER092W</name>
</gene>
<feature type="domain" description="GLUE N-terminal" evidence="8">
    <location>
        <begin position="14"/>
        <end position="277"/>
    </location>
</feature>
<comment type="subunit">
    <text evidence="7">Component of the endosomal sorting complex required for transport II (ESCRT-II).</text>
</comment>
<dbReference type="FunCoup" id="Q757C1">
    <property type="interactions" value="96"/>
</dbReference>
<dbReference type="InParanoid" id="Q757C1"/>
<keyword evidence="4" id="KW-0863">Zinc-finger</keyword>
<dbReference type="eggNOG" id="KOG2760">
    <property type="taxonomic scope" value="Eukaryota"/>
</dbReference>
<dbReference type="GO" id="GO:0008270">
    <property type="term" value="F:zinc ion binding"/>
    <property type="evidence" value="ECO:0007669"/>
    <property type="project" value="UniProtKB-KW"/>
</dbReference>
<keyword evidence="6 7" id="KW-0653">Protein transport</keyword>
<dbReference type="GO" id="GO:0000814">
    <property type="term" value="C:ESCRT II complex"/>
    <property type="evidence" value="ECO:0000318"/>
    <property type="project" value="GO_Central"/>
</dbReference>
<evidence type="ECO:0000313" key="9">
    <source>
        <dbReference type="EMBL" id="AAS52776.1"/>
    </source>
</evidence>
<reference evidence="9 10" key="1">
    <citation type="journal article" date="2004" name="Science">
        <title>The Ashbya gossypii genome as a tool for mapping the ancient Saccharomyces cerevisiae genome.</title>
        <authorList>
            <person name="Dietrich F.S."/>
            <person name="Voegeli S."/>
            <person name="Brachat S."/>
            <person name="Lerch A."/>
            <person name="Gates K."/>
            <person name="Steiner S."/>
            <person name="Mohr C."/>
            <person name="Pohlmann R."/>
            <person name="Luedi P."/>
            <person name="Choi S."/>
            <person name="Wing R.A."/>
            <person name="Flavier A."/>
            <person name="Gaffney T.D."/>
            <person name="Philippsen P."/>
        </authorList>
    </citation>
    <scope>NUCLEOTIDE SEQUENCE [LARGE SCALE GENOMIC DNA]</scope>
    <source>
        <strain evidence="10">ATCC 10895 / CBS 109.51 / FGSC 9923 / NRRL Y-1056</strain>
    </source>
</reference>
<keyword evidence="3" id="KW-0479">Metal-binding</keyword>
<evidence type="ECO:0000256" key="2">
    <source>
        <dbReference type="ARBA" id="ARBA00022448"/>
    </source>
</evidence>
<name>Q757C1_EREGS</name>
<dbReference type="GO" id="GO:0043328">
    <property type="term" value="P:protein transport to vacuole involved in ubiquitin-dependent protein catabolic process via the multivesicular body sorting pathway"/>
    <property type="evidence" value="ECO:0000318"/>
    <property type="project" value="GO_Central"/>
</dbReference>
<accession>Q757C1</accession>
<dbReference type="KEGG" id="ago:AGOS_AER092W"/>
<dbReference type="OrthoDB" id="271448at2759"/>
<dbReference type="InterPro" id="IPR031558">
    <property type="entry name" value="Vps36-NZF-N"/>
</dbReference>
<organism evidence="9 10">
    <name type="scientific">Eremothecium gossypii (strain ATCC 10895 / CBS 109.51 / FGSC 9923 / NRRL Y-1056)</name>
    <name type="common">Yeast</name>
    <name type="synonym">Ashbya gossypii</name>
    <dbReference type="NCBI Taxonomy" id="284811"/>
    <lineage>
        <taxon>Eukaryota</taxon>
        <taxon>Fungi</taxon>
        <taxon>Dikarya</taxon>
        <taxon>Ascomycota</taxon>
        <taxon>Saccharomycotina</taxon>
        <taxon>Saccharomycetes</taxon>
        <taxon>Saccharomycetales</taxon>
        <taxon>Saccharomycetaceae</taxon>
        <taxon>Eremothecium</taxon>
    </lineage>
</organism>
<dbReference type="SUPFAM" id="SSF50729">
    <property type="entry name" value="PH domain-like"/>
    <property type="match status" value="1"/>
</dbReference>
<dbReference type="GeneID" id="4621156"/>
<comment type="subcellular location">
    <subcellularLocation>
        <location evidence="7">Cytoplasm</location>
    </subcellularLocation>
    <subcellularLocation>
        <location evidence="7">Endosome</location>
    </subcellularLocation>
</comment>
<dbReference type="GO" id="GO:0043130">
    <property type="term" value="F:ubiquitin binding"/>
    <property type="evidence" value="ECO:0000318"/>
    <property type="project" value="GO_Central"/>
</dbReference>
<reference evidence="10" key="2">
    <citation type="journal article" date="2013" name="G3 (Bethesda)">
        <title>Genomes of Ashbya fungi isolated from insects reveal four mating-type loci, numerous translocations, lack of transposons, and distinct gene duplications.</title>
        <authorList>
            <person name="Dietrich F.S."/>
            <person name="Voegeli S."/>
            <person name="Kuo S."/>
            <person name="Philippsen P."/>
        </authorList>
    </citation>
    <scope>GENOME REANNOTATION</scope>
    <source>
        <strain evidence="10">ATCC 10895 / CBS 109.51 / FGSC 9923 / NRRL Y-1056</strain>
    </source>
</reference>
<dbReference type="Pfam" id="PF16988">
    <property type="entry name" value="Vps36-NZF-N"/>
    <property type="match status" value="1"/>
</dbReference>
<dbReference type="SUPFAM" id="SSF46785">
    <property type="entry name" value="Winged helix' DNA-binding domain"/>
    <property type="match status" value="1"/>
</dbReference>
<keyword evidence="2 7" id="KW-0813">Transport</keyword>
<dbReference type="InterPro" id="IPR037855">
    <property type="entry name" value="Vps36"/>
</dbReference>
<dbReference type="AlphaFoldDB" id="Q757C1"/>
<comment type="similarity">
    <text evidence="1 7">Belongs to the VPS36 family.</text>
</comment>
<dbReference type="InterPro" id="IPR036443">
    <property type="entry name" value="Znf_RanBP2_sf"/>
</dbReference>
<evidence type="ECO:0000256" key="7">
    <source>
        <dbReference type="RuleBase" id="RU367095"/>
    </source>
</evidence>
<dbReference type="Gene3D" id="1.10.10.10">
    <property type="entry name" value="Winged helix-like DNA-binding domain superfamily/Winged helix DNA-binding domain"/>
    <property type="match status" value="2"/>
</dbReference>
<dbReference type="CDD" id="cd13227">
    <property type="entry name" value="PH-GRAM-like_Vps36"/>
    <property type="match status" value="1"/>
</dbReference>
<keyword evidence="7" id="KW-0967">Endosome</keyword>
<dbReference type="InterPro" id="IPR036388">
    <property type="entry name" value="WH-like_DNA-bd_sf"/>
</dbReference>
<dbReference type="EMBL" id="AE016818">
    <property type="protein sequence ID" value="AAS52776.1"/>
    <property type="molecule type" value="Genomic_DNA"/>
</dbReference>
<evidence type="ECO:0000313" key="10">
    <source>
        <dbReference type="Proteomes" id="UP000000591"/>
    </source>
</evidence>
<dbReference type="STRING" id="284811.Q757C1"/>
<dbReference type="InterPro" id="IPR040608">
    <property type="entry name" value="Snf8/Vps36"/>
</dbReference>
<sequence>MGSTVNYLSYWQYAETTASGHPVLREGERDIYVEQDVGLYHGKIKILNKQKGRCYLTSQRIIYVDDTFHAKESVSIELDDVEKARYNAKFLKRATKTVLFLKPNSKHSLGGKASRSNVDQKTFKRIVEKSQWTCAICMAHNEVNMEIQGYMPPCVNCGISVDFEMISKSLTIVYADDATDAAKNKCPACTFDNHVHMNNCEMCGTRLPNMCPTALTRNQQLGGDPRVHIELEGNPGFTSRDIPFVQLSFRRSDGSLFFEALCKQLEDWESDQKKHMFNQDLTKVNGVGLETPIFEQDTRFSTLGIASLEKSREEQLLKNDILLNKALTDLGNLAALASDIEKLYHDGESAPSNTNPTLVIDRDKFLSKSAFIDEIAREIYQLTVSEFKDQREKHGTILVPLVDLYALYNKSMRIGTGYVSPEEMREACERFGKLGLTDLSLSRINGRVLCIASANSFEAVKRKIMSTIEHSPGADLLQITKQLNRENDNAWAIGIIMEVLQNCVKEGNLLIDEQISGIHYYINVCWRI</sequence>
<dbReference type="RefSeq" id="NP_984952.1">
    <property type="nucleotide sequence ID" value="NM_210306.1"/>
</dbReference>
<dbReference type="GO" id="GO:0032266">
    <property type="term" value="F:phosphatidylinositol-3-phosphate binding"/>
    <property type="evidence" value="ECO:0007669"/>
    <property type="project" value="UniProtKB-UniRule"/>
</dbReference>
<dbReference type="SUPFAM" id="SSF90209">
    <property type="entry name" value="Ran binding protein zinc finger-like"/>
    <property type="match status" value="1"/>
</dbReference>
<dbReference type="Gene3D" id="2.30.29.30">
    <property type="entry name" value="Pleckstrin-homology domain (PH domain)/Phosphotyrosine-binding domain (PTB)"/>
    <property type="match status" value="2"/>
</dbReference>
<protein>
    <recommendedName>
        <fullName evidence="7">Vacuolar protein-sorting-associated protein 36</fullName>
    </recommendedName>
    <alternativeName>
        <fullName evidence="7">ESCRT-II complex subunit VPS36</fullName>
    </alternativeName>
</protein>
<keyword evidence="5" id="KW-0862">Zinc</keyword>
<evidence type="ECO:0000259" key="8">
    <source>
        <dbReference type="PROSITE" id="PS51495"/>
    </source>
</evidence>
<evidence type="ECO:0000256" key="6">
    <source>
        <dbReference type="ARBA" id="ARBA00022927"/>
    </source>
</evidence>
<dbReference type="PROSITE" id="PS51495">
    <property type="entry name" value="GLUE"/>
    <property type="match status" value="1"/>
</dbReference>
<evidence type="ECO:0000256" key="1">
    <source>
        <dbReference type="ARBA" id="ARBA00009697"/>
    </source>
</evidence>
<evidence type="ECO:0000256" key="4">
    <source>
        <dbReference type="ARBA" id="ARBA00022771"/>
    </source>
</evidence>
<dbReference type="Pfam" id="PF11605">
    <property type="entry name" value="Vps36_ESCRT-II"/>
    <property type="match status" value="1"/>
</dbReference>
<evidence type="ECO:0000256" key="5">
    <source>
        <dbReference type="ARBA" id="ARBA00022833"/>
    </source>
</evidence>
<dbReference type="InterPro" id="IPR021648">
    <property type="entry name" value="GLUE_dom"/>
</dbReference>
<dbReference type="SMART" id="SM00547">
    <property type="entry name" value="ZnF_RBZ"/>
    <property type="match status" value="2"/>
</dbReference>
<dbReference type="PANTHER" id="PTHR13128:SF12">
    <property type="entry name" value="VACUOLAR PROTEIN-SORTING-ASSOCIATED PROTEIN 36"/>
    <property type="match status" value="1"/>
</dbReference>
<evidence type="ECO:0000256" key="3">
    <source>
        <dbReference type="ARBA" id="ARBA00022723"/>
    </source>
</evidence>
<keyword evidence="7" id="KW-0963">Cytoplasm</keyword>
<dbReference type="InterPro" id="IPR001876">
    <property type="entry name" value="Znf_RanBP2"/>
</dbReference>